<comment type="function">
    <text evidence="4">Phosphorylates D-xylulose to produce D-xylulose 5-phosphate, a molecule that may play an important role in the regulation of glucose metabolism and lipogenesis.</text>
</comment>
<keyword evidence="4" id="KW-0067">ATP-binding</keyword>
<evidence type="ECO:0000259" key="6">
    <source>
        <dbReference type="Pfam" id="PF00370"/>
    </source>
</evidence>
<feature type="region of interest" description="Disordered" evidence="5">
    <location>
        <begin position="519"/>
        <end position="658"/>
    </location>
</feature>
<dbReference type="SUPFAM" id="SSF53067">
    <property type="entry name" value="Actin-like ATPase domain"/>
    <property type="match status" value="2"/>
</dbReference>
<keyword evidence="2 4" id="KW-0808">Transferase</keyword>
<dbReference type="AlphaFoldDB" id="A0A8D8RRU0"/>
<comment type="catalytic activity">
    <reaction evidence="4">
        <text>D-xylulose + ATP = D-xylulose 5-phosphate + ADP + H(+)</text>
        <dbReference type="Rhea" id="RHEA:10964"/>
        <dbReference type="ChEBI" id="CHEBI:15378"/>
        <dbReference type="ChEBI" id="CHEBI:17140"/>
        <dbReference type="ChEBI" id="CHEBI:30616"/>
        <dbReference type="ChEBI" id="CHEBI:57737"/>
        <dbReference type="ChEBI" id="CHEBI:456216"/>
        <dbReference type="EC" id="2.7.1.17"/>
    </reaction>
</comment>
<evidence type="ECO:0000259" key="7">
    <source>
        <dbReference type="Pfam" id="PF02782"/>
    </source>
</evidence>
<proteinExistence type="inferred from homology"/>
<keyword evidence="3 4" id="KW-0418">Kinase</keyword>
<feature type="compositionally biased region" description="Basic and acidic residues" evidence="5">
    <location>
        <begin position="574"/>
        <end position="586"/>
    </location>
</feature>
<feature type="compositionally biased region" description="Polar residues" evidence="5">
    <location>
        <begin position="524"/>
        <end position="563"/>
    </location>
</feature>
<name>A0A8D8RRU0_9HEMI</name>
<feature type="compositionally biased region" description="Polar residues" evidence="5">
    <location>
        <begin position="587"/>
        <end position="602"/>
    </location>
</feature>
<dbReference type="EC" id="2.7.1.17" evidence="4"/>
<evidence type="ECO:0000256" key="2">
    <source>
        <dbReference type="ARBA" id="ARBA00022679"/>
    </source>
</evidence>
<dbReference type="GO" id="GO:0005997">
    <property type="term" value="P:xylulose metabolic process"/>
    <property type="evidence" value="ECO:0007669"/>
    <property type="project" value="UniProtKB-UniRule"/>
</dbReference>
<comment type="similarity">
    <text evidence="1 4">Belongs to the FGGY kinase family.</text>
</comment>
<dbReference type="GO" id="GO:0005829">
    <property type="term" value="C:cytosol"/>
    <property type="evidence" value="ECO:0007669"/>
    <property type="project" value="TreeGrafter"/>
</dbReference>
<dbReference type="PANTHER" id="PTHR10196">
    <property type="entry name" value="SUGAR KINASE"/>
    <property type="match status" value="1"/>
</dbReference>
<feature type="domain" description="Carbohydrate kinase FGGY N-terminal" evidence="6">
    <location>
        <begin position="142"/>
        <end position="291"/>
    </location>
</feature>
<protein>
    <recommendedName>
        <fullName evidence="4">Xylulose kinase</fullName>
        <ecNumber evidence="4">2.7.1.17</ecNumber>
    </recommendedName>
</protein>
<dbReference type="InterPro" id="IPR043129">
    <property type="entry name" value="ATPase_NBD"/>
</dbReference>
<dbReference type="Pfam" id="PF00370">
    <property type="entry name" value="FGGY_N"/>
    <property type="match status" value="1"/>
</dbReference>
<evidence type="ECO:0000256" key="4">
    <source>
        <dbReference type="RuleBase" id="RU367058"/>
    </source>
</evidence>
<dbReference type="PANTHER" id="PTHR10196:SF57">
    <property type="entry name" value="XYLULOSE KINASE"/>
    <property type="match status" value="1"/>
</dbReference>
<keyword evidence="4" id="KW-0859">Xylose metabolism</keyword>
<feature type="domain" description="Carbohydrate kinase FGGY C-terminal" evidence="7">
    <location>
        <begin position="302"/>
        <end position="485"/>
    </location>
</feature>
<evidence type="ECO:0000313" key="8">
    <source>
        <dbReference type="EMBL" id="CAG6654930.1"/>
    </source>
</evidence>
<evidence type="ECO:0000256" key="1">
    <source>
        <dbReference type="ARBA" id="ARBA00009156"/>
    </source>
</evidence>
<dbReference type="InterPro" id="IPR018485">
    <property type="entry name" value="FGGY_C"/>
</dbReference>
<keyword evidence="4" id="KW-0119">Carbohydrate metabolism</keyword>
<dbReference type="InterPro" id="IPR018484">
    <property type="entry name" value="FGGY_N"/>
</dbReference>
<dbReference type="FunFam" id="3.30.420.40:FF:000118">
    <property type="entry name" value="Xylulose kinase 2"/>
    <property type="match status" value="1"/>
</dbReference>
<feature type="compositionally biased region" description="Basic and acidic residues" evidence="5">
    <location>
        <begin position="603"/>
        <end position="616"/>
    </location>
</feature>
<dbReference type="CDD" id="cd07776">
    <property type="entry name" value="ASKHA_NBD_FGGY_SpXK-like"/>
    <property type="match status" value="1"/>
</dbReference>
<keyword evidence="4" id="KW-0547">Nucleotide-binding</keyword>
<dbReference type="EMBL" id="HBUF01179598">
    <property type="protein sequence ID" value="CAG6654930.1"/>
    <property type="molecule type" value="Transcribed_RNA"/>
</dbReference>
<dbReference type="GO" id="GO:0005524">
    <property type="term" value="F:ATP binding"/>
    <property type="evidence" value="ECO:0007669"/>
    <property type="project" value="UniProtKB-KW"/>
</dbReference>
<sequence>MDTNGVSSDDDFDKSFLGLDFSTQQLKAVIVDEKLRVRHSASVQFDTVLPEFRTHNGVIRGPEKHTVTAPTLMWVKALDILLDQLRVEGADFGKLVALSGTGQQHGTVYWSRGARSSLQNLDPAHFLHAQLASCFSIAQSPVWMDASTTQQCRDLEHAVGGAEKLADITGSVGYERFSGAQISKIAQTKPGPYENTERISLVSSFACSLFLGDYAPIDWSDGSGMNLLDINTKTWCPQLLEACAPELATKLGEPVPCNTDLGSVHEYYVERFGFNPECRVVVFTGDNPSSMAGMLLKEGDVAISLGTSDTLFLPSPSKVSLPQGHVLINPVLDDGYMVLLCFKNGSLTRERIRDSCAEGTWETFNRYLDSTPRGNFGNMGIYYDAQEILPWAPPGDYRYDKAHSPVTKFSAPESDIRALVEGQFLAKRVFAERLGFRMCASTRILATGGGASNACLLQVLADIFNAPVYTLDGVDSANLGGAYRAKHCYDCLQSKQNQTNGLSTKPETNKLNLVNPLNKEDIGVTNSPNPHATITDKGTSTELSKQSQTPRLSPTKQLANQSKELPKTNPFSEDVTHENDVPESKESLQSNPFLEDTAPSSENRTESSQKDTHSSDENPSTQENTVNSQDKSKTKDIDETVESSQLKDSNNEKVNELAEPDFFQSTSCAPPAKLLCIPYPDASKIYDPMVERYKSMISKFEATPTTDTIQ</sequence>
<dbReference type="GO" id="GO:0042732">
    <property type="term" value="P:D-xylose metabolic process"/>
    <property type="evidence" value="ECO:0007669"/>
    <property type="project" value="UniProtKB-UniRule"/>
</dbReference>
<evidence type="ECO:0000256" key="5">
    <source>
        <dbReference type="SAM" id="MobiDB-lite"/>
    </source>
</evidence>
<dbReference type="GO" id="GO:0004856">
    <property type="term" value="F:D-xylulokinase activity"/>
    <property type="evidence" value="ECO:0007669"/>
    <property type="project" value="UniProtKB-UniRule"/>
</dbReference>
<organism evidence="8">
    <name type="scientific">Cacopsylla melanoneura</name>
    <dbReference type="NCBI Taxonomy" id="428564"/>
    <lineage>
        <taxon>Eukaryota</taxon>
        <taxon>Metazoa</taxon>
        <taxon>Ecdysozoa</taxon>
        <taxon>Arthropoda</taxon>
        <taxon>Hexapoda</taxon>
        <taxon>Insecta</taxon>
        <taxon>Pterygota</taxon>
        <taxon>Neoptera</taxon>
        <taxon>Paraneoptera</taxon>
        <taxon>Hemiptera</taxon>
        <taxon>Sternorrhyncha</taxon>
        <taxon>Psylloidea</taxon>
        <taxon>Psyllidae</taxon>
        <taxon>Psyllinae</taxon>
        <taxon>Cacopsylla</taxon>
    </lineage>
</organism>
<accession>A0A8D8RRU0</accession>
<evidence type="ECO:0000256" key="3">
    <source>
        <dbReference type="ARBA" id="ARBA00022777"/>
    </source>
</evidence>
<dbReference type="Pfam" id="PF02782">
    <property type="entry name" value="FGGY_C"/>
    <property type="match status" value="1"/>
</dbReference>
<dbReference type="InterPro" id="IPR042024">
    <property type="entry name" value="D-XK_euk"/>
</dbReference>
<feature type="compositionally biased region" description="Polar residues" evidence="5">
    <location>
        <begin position="617"/>
        <end position="629"/>
    </location>
</feature>
<dbReference type="Gene3D" id="3.30.420.40">
    <property type="match status" value="2"/>
</dbReference>
<reference evidence="8" key="1">
    <citation type="submission" date="2021-05" db="EMBL/GenBank/DDBJ databases">
        <authorList>
            <person name="Alioto T."/>
            <person name="Alioto T."/>
            <person name="Gomez Garrido J."/>
        </authorList>
    </citation>
    <scope>NUCLEOTIDE SEQUENCE</scope>
</reference>